<dbReference type="InterPro" id="IPR000212">
    <property type="entry name" value="DNA_helicase_UvrD/REP"/>
</dbReference>
<keyword evidence="4 5" id="KW-0067">ATP-binding</keyword>
<dbReference type="PANTHER" id="PTHR11070:SF2">
    <property type="entry name" value="ATP-DEPENDENT DNA HELICASE SRS2"/>
    <property type="match status" value="1"/>
</dbReference>
<dbReference type="SUPFAM" id="SSF52540">
    <property type="entry name" value="P-loop containing nucleoside triphosphate hydrolases"/>
    <property type="match status" value="1"/>
</dbReference>
<comment type="caution">
    <text evidence="7">The sequence shown here is derived from an EMBL/GenBank/DDBJ whole genome shotgun (WGS) entry which is preliminary data.</text>
</comment>
<dbReference type="GO" id="GO:0005524">
    <property type="term" value="F:ATP binding"/>
    <property type="evidence" value="ECO:0007669"/>
    <property type="project" value="UniProtKB-UniRule"/>
</dbReference>
<organism evidence="7 8">
    <name type="scientific">Lactococcus lactis subsp. lactis</name>
    <name type="common">Streptococcus lactis</name>
    <dbReference type="NCBI Taxonomy" id="1360"/>
    <lineage>
        <taxon>Bacteria</taxon>
        <taxon>Bacillati</taxon>
        <taxon>Bacillota</taxon>
        <taxon>Bacilli</taxon>
        <taxon>Lactobacillales</taxon>
        <taxon>Streptococcaceae</taxon>
        <taxon>Lactococcus</taxon>
    </lineage>
</organism>
<evidence type="ECO:0000259" key="6">
    <source>
        <dbReference type="PROSITE" id="PS51198"/>
    </source>
</evidence>
<accession>A0A0B8QKB5</accession>
<dbReference type="GO" id="GO:0003677">
    <property type="term" value="F:DNA binding"/>
    <property type="evidence" value="ECO:0007669"/>
    <property type="project" value="InterPro"/>
</dbReference>
<protein>
    <submittedName>
        <fullName evidence="7">Superfamily I DNA and RNA helicases</fullName>
    </submittedName>
</protein>
<evidence type="ECO:0000256" key="5">
    <source>
        <dbReference type="PROSITE-ProRule" id="PRU00560"/>
    </source>
</evidence>
<dbReference type="GO" id="GO:0016787">
    <property type="term" value="F:hydrolase activity"/>
    <property type="evidence" value="ECO:0007669"/>
    <property type="project" value="UniProtKB-UniRule"/>
</dbReference>
<dbReference type="CDD" id="cd17932">
    <property type="entry name" value="DEXQc_UvrD"/>
    <property type="match status" value="1"/>
</dbReference>
<dbReference type="GO" id="GO:0000725">
    <property type="term" value="P:recombinational repair"/>
    <property type="evidence" value="ECO:0007669"/>
    <property type="project" value="TreeGrafter"/>
</dbReference>
<evidence type="ECO:0000256" key="1">
    <source>
        <dbReference type="ARBA" id="ARBA00022741"/>
    </source>
</evidence>
<dbReference type="InterPro" id="IPR027351">
    <property type="entry name" value="(+)RNA_virus_helicase_core_dom"/>
</dbReference>
<keyword evidence="3 5" id="KW-0347">Helicase</keyword>
<dbReference type="PANTHER" id="PTHR11070">
    <property type="entry name" value="UVRD / RECB / PCRA DNA HELICASE FAMILY MEMBER"/>
    <property type="match status" value="1"/>
</dbReference>
<name>A0A0B8QKB5_LACLL</name>
<evidence type="ECO:0000256" key="2">
    <source>
        <dbReference type="ARBA" id="ARBA00022801"/>
    </source>
</evidence>
<evidence type="ECO:0000256" key="3">
    <source>
        <dbReference type="ARBA" id="ARBA00022806"/>
    </source>
</evidence>
<dbReference type="InterPro" id="IPR014016">
    <property type="entry name" value="UvrD-like_ATP-bd"/>
</dbReference>
<evidence type="ECO:0000256" key="4">
    <source>
        <dbReference type="ARBA" id="ARBA00022840"/>
    </source>
</evidence>
<dbReference type="GO" id="GO:0043138">
    <property type="term" value="F:3'-5' DNA helicase activity"/>
    <property type="evidence" value="ECO:0007669"/>
    <property type="project" value="TreeGrafter"/>
</dbReference>
<dbReference type="Proteomes" id="UP000031847">
    <property type="component" value="Unassembled WGS sequence"/>
</dbReference>
<keyword evidence="2 5" id="KW-0378">Hydrolase</keyword>
<feature type="domain" description="UvrD-like helicase ATP-binding" evidence="6">
    <location>
        <begin position="7"/>
        <end position="238"/>
    </location>
</feature>
<dbReference type="Pfam" id="PF01443">
    <property type="entry name" value="Viral_helicase1"/>
    <property type="match status" value="1"/>
</dbReference>
<reference evidence="7 8" key="1">
    <citation type="submission" date="2015-01" db="EMBL/GenBank/DDBJ databases">
        <title>Lactococcus lactis subsp.lactis JCM 5805 whole genome shotgun sequence.</title>
        <authorList>
            <person name="Fujii T."/>
            <person name="Tomita Y."/>
            <person name="Ikushima S."/>
            <person name="Fujiwara D."/>
        </authorList>
    </citation>
    <scope>NUCLEOTIDE SEQUENCE [LARGE SCALE GENOMIC DNA]</scope>
    <source>
        <strain evidence="7 8">JCM 5805</strain>
    </source>
</reference>
<sequence>MSKGFGRMELTDTQKKIVDTAGNLIVRASAGTGKTHTMVAKIAKEIDENKDHRVIAAITFTIKAAREIKERLSVDITGYFIGTNNSFAIEEVIKPFMKDAYGVQFDCEMTTDYSLKFDNYEEGLNFISENCTLGSYEDNNKNFIFELALKILRKSEVARLYLQAKYFKIYVDEYQDCDTAMNEFFMYLTDSLTIDLFIVGDDKQSLYTWRGANPEAFKSIIGKRNFEKFFMVDNFRSNKQIQNYSNLLFEETSSLYDQQTSIENIILLNCTEQDWIEKIKCFWDADKSSALLRFSNSNAKSAADILCANDMDFKFIPKAPIEDISNDAGWLYYAIAQYLLVDTYSVFDFIYDIPSGTEEDSKIKSKLERFLQGLKTNVVDENQFKEKVSELATFLGYEAQPKDLSALYETISTDRYIEAFKSDNINHRAMTFHSSKGLQFDQVILFVEDYNLRDEVSFYNHYVATTRAKSKLIFISIKENYGTRLFYQNIAKRLGASGLTLDKLVTIY</sequence>
<gene>
    <name evidence="7" type="ORF">JCM5805K_1386</name>
</gene>
<evidence type="ECO:0000313" key="8">
    <source>
        <dbReference type="Proteomes" id="UP000031847"/>
    </source>
</evidence>
<evidence type="ECO:0000313" key="7">
    <source>
        <dbReference type="EMBL" id="GAM80275.1"/>
    </source>
</evidence>
<dbReference type="Pfam" id="PF00580">
    <property type="entry name" value="UvrD-helicase"/>
    <property type="match status" value="2"/>
</dbReference>
<dbReference type="AlphaFoldDB" id="A0A0B8QKB5"/>
<dbReference type="InterPro" id="IPR027417">
    <property type="entry name" value="P-loop_NTPase"/>
</dbReference>
<dbReference type="EMBL" id="BBSI01000022">
    <property type="protein sequence ID" value="GAM80275.1"/>
    <property type="molecule type" value="Genomic_DNA"/>
</dbReference>
<feature type="binding site" evidence="5">
    <location>
        <begin position="28"/>
        <end position="35"/>
    </location>
    <ligand>
        <name>ATP</name>
        <dbReference type="ChEBI" id="CHEBI:30616"/>
    </ligand>
</feature>
<keyword evidence="1 5" id="KW-0547">Nucleotide-binding</keyword>
<proteinExistence type="predicted"/>
<dbReference type="Gene3D" id="3.40.50.300">
    <property type="entry name" value="P-loop containing nucleotide triphosphate hydrolases"/>
    <property type="match status" value="2"/>
</dbReference>
<dbReference type="PROSITE" id="PS51198">
    <property type="entry name" value="UVRD_HELICASE_ATP_BIND"/>
    <property type="match status" value="1"/>
</dbReference>